<dbReference type="AlphaFoldDB" id="A0A1H2SZ17"/>
<accession>A0A1H2SZ17</accession>
<sequence>MCQSASFDGDLVLIPVDREAGSRYIGSEYWLVYVGRVRSAPMATPTIAQGSVPWLRQVCRVPF</sequence>
<evidence type="ECO:0000313" key="1">
    <source>
        <dbReference type="EMBL" id="SDW36767.1"/>
    </source>
</evidence>
<evidence type="ECO:0000313" key="2">
    <source>
        <dbReference type="Proteomes" id="UP000199515"/>
    </source>
</evidence>
<protein>
    <submittedName>
        <fullName evidence="1">Uncharacterized protein</fullName>
    </submittedName>
</protein>
<proteinExistence type="predicted"/>
<name>A0A1H2SZ17_9PSEU</name>
<dbReference type="Proteomes" id="UP000199515">
    <property type="component" value="Unassembled WGS sequence"/>
</dbReference>
<organism evidence="1 2">
    <name type="scientific">Amycolatopsis xylanica</name>
    <dbReference type="NCBI Taxonomy" id="589385"/>
    <lineage>
        <taxon>Bacteria</taxon>
        <taxon>Bacillati</taxon>
        <taxon>Actinomycetota</taxon>
        <taxon>Actinomycetes</taxon>
        <taxon>Pseudonocardiales</taxon>
        <taxon>Pseudonocardiaceae</taxon>
        <taxon>Amycolatopsis</taxon>
    </lineage>
</organism>
<keyword evidence="2" id="KW-1185">Reference proteome</keyword>
<dbReference type="EMBL" id="FNON01000001">
    <property type="protein sequence ID" value="SDW36767.1"/>
    <property type="molecule type" value="Genomic_DNA"/>
</dbReference>
<reference evidence="1 2" key="1">
    <citation type="submission" date="2016-10" db="EMBL/GenBank/DDBJ databases">
        <authorList>
            <person name="de Groot N.N."/>
        </authorList>
    </citation>
    <scope>NUCLEOTIDE SEQUENCE [LARGE SCALE GENOMIC DNA]</scope>
    <source>
        <strain evidence="1 2">CPCC 202699</strain>
    </source>
</reference>
<gene>
    <name evidence="1" type="ORF">SAMN05421504_101399</name>
</gene>